<evidence type="ECO:0000256" key="1">
    <source>
        <dbReference type="SAM" id="Phobius"/>
    </source>
</evidence>
<sequence length="98" mass="10891">MGKTKNIDTKKSGIGTSALIISIFSIIFSFTSLGEKSIGENILEIIGVRFPVMVISTILFVIAIFIGHKYKEDYYAKVGRNISIFFIILMTILTVINL</sequence>
<keyword evidence="1" id="KW-0812">Transmembrane</keyword>
<name>A0ABM7T1K2_9CLOT</name>
<dbReference type="Proteomes" id="UP000824633">
    <property type="component" value="Chromosome"/>
</dbReference>
<protein>
    <submittedName>
        <fullName evidence="2">Uncharacterized protein</fullName>
    </submittedName>
</protein>
<feature type="transmembrane region" description="Helical" evidence="1">
    <location>
        <begin position="12"/>
        <end position="33"/>
    </location>
</feature>
<keyword evidence="1" id="KW-1133">Transmembrane helix</keyword>
<organism evidence="2 3">
    <name type="scientific">Clostridium gelidum</name>
    <dbReference type="NCBI Taxonomy" id="704125"/>
    <lineage>
        <taxon>Bacteria</taxon>
        <taxon>Bacillati</taxon>
        <taxon>Bacillota</taxon>
        <taxon>Clostridia</taxon>
        <taxon>Eubacteriales</taxon>
        <taxon>Clostridiaceae</taxon>
        <taxon>Clostridium</taxon>
    </lineage>
</organism>
<keyword evidence="3" id="KW-1185">Reference proteome</keyword>
<evidence type="ECO:0000313" key="2">
    <source>
        <dbReference type="EMBL" id="BCZ44751.1"/>
    </source>
</evidence>
<feature type="transmembrane region" description="Helical" evidence="1">
    <location>
        <begin position="78"/>
        <end position="96"/>
    </location>
</feature>
<reference evidence="3" key="1">
    <citation type="submission" date="2021-07" db="EMBL/GenBank/DDBJ databases">
        <title>Complete genome sequencing of a Clostridium isolate.</title>
        <authorList>
            <person name="Ueki A."/>
            <person name="Tonouchi A."/>
        </authorList>
    </citation>
    <scope>NUCLEOTIDE SEQUENCE [LARGE SCALE GENOMIC DNA]</scope>
    <source>
        <strain evidence="3">C5S11</strain>
    </source>
</reference>
<feature type="transmembrane region" description="Helical" evidence="1">
    <location>
        <begin position="45"/>
        <end position="66"/>
    </location>
</feature>
<accession>A0ABM7T1K2</accession>
<dbReference type="RefSeq" id="WP_224036409.1">
    <property type="nucleotide sequence ID" value="NZ_AP024849.1"/>
</dbReference>
<gene>
    <name evidence="2" type="ORF">psyc5s11_08180</name>
</gene>
<dbReference type="EMBL" id="AP024849">
    <property type="protein sequence ID" value="BCZ44751.1"/>
    <property type="molecule type" value="Genomic_DNA"/>
</dbReference>
<proteinExistence type="predicted"/>
<evidence type="ECO:0000313" key="3">
    <source>
        <dbReference type="Proteomes" id="UP000824633"/>
    </source>
</evidence>
<keyword evidence="1" id="KW-0472">Membrane</keyword>